<dbReference type="SUPFAM" id="SSF46785">
    <property type="entry name" value="Winged helix' DNA-binding domain"/>
    <property type="match status" value="1"/>
</dbReference>
<evidence type="ECO:0000313" key="9">
    <source>
        <dbReference type="EMBL" id="KIM69261.1"/>
    </source>
</evidence>
<reference evidence="9 10" key="1">
    <citation type="submission" date="2014-04" db="EMBL/GenBank/DDBJ databases">
        <authorList>
            <consortium name="DOE Joint Genome Institute"/>
            <person name="Kuo A."/>
            <person name="Kohler A."/>
            <person name="Nagy L.G."/>
            <person name="Floudas D."/>
            <person name="Copeland A."/>
            <person name="Barry K.W."/>
            <person name="Cichocki N."/>
            <person name="Veneault-Fourrey C."/>
            <person name="LaButti K."/>
            <person name="Lindquist E.A."/>
            <person name="Lipzen A."/>
            <person name="Lundell T."/>
            <person name="Morin E."/>
            <person name="Murat C."/>
            <person name="Sun H."/>
            <person name="Tunlid A."/>
            <person name="Henrissat B."/>
            <person name="Grigoriev I.V."/>
            <person name="Hibbett D.S."/>
            <person name="Martin F."/>
            <person name="Nordberg H.P."/>
            <person name="Cantor M.N."/>
            <person name="Hua S.X."/>
        </authorList>
    </citation>
    <scope>NUCLEOTIDE SEQUENCE [LARGE SCALE GENOMIC DNA]</scope>
    <source>
        <strain evidence="9 10">Foug A</strain>
    </source>
</reference>
<dbReference type="Pfam" id="PF04182">
    <property type="entry name" value="B-block_TFIIIC"/>
    <property type="match status" value="1"/>
</dbReference>
<dbReference type="CDD" id="cd16169">
    <property type="entry name" value="Tau138_eWH"/>
    <property type="match status" value="1"/>
</dbReference>
<keyword evidence="4" id="KW-0804">Transcription</keyword>
<name>A0A0C3EN40_9AGAM</name>
<organism evidence="9 10">
    <name type="scientific">Scleroderma citrinum Foug A</name>
    <dbReference type="NCBI Taxonomy" id="1036808"/>
    <lineage>
        <taxon>Eukaryota</taxon>
        <taxon>Fungi</taxon>
        <taxon>Dikarya</taxon>
        <taxon>Basidiomycota</taxon>
        <taxon>Agaricomycotina</taxon>
        <taxon>Agaricomycetes</taxon>
        <taxon>Agaricomycetidae</taxon>
        <taxon>Boletales</taxon>
        <taxon>Sclerodermatineae</taxon>
        <taxon>Sclerodermataceae</taxon>
        <taxon>Scleroderma</taxon>
    </lineage>
</organism>
<dbReference type="Pfam" id="PF20222">
    <property type="entry name" value="DUF6581"/>
    <property type="match status" value="1"/>
</dbReference>
<dbReference type="InterPro" id="IPR046488">
    <property type="entry name" value="Sfc3/Tfc3_C"/>
</dbReference>
<dbReference type="STRING" id="1036808.A0A0C3EN40"/>
<dbReference type="InterPro" id="IPR017956">
    <property type="entry name" value="AT_hook_DNA-bd_motif"/>
</dbReference>
<dbReference type="GO" id="GO:0000127">
    <property type="term" value="C:transcription factor TFIIIC complex"/>
    <property type="evidence" value="ECO:0007669"/>
    <property type="project" value="InterPro"/>
</dbReference>
<feature type="region of interest" description="Disordered" evidence="6">
    <location>
        <begin position="880"/>
        <end position="953"/>
    </location>
</feature>
<keyword evidence="10" id="KW-1185">Reference proteome</keyword>
<reference evidence="10" key="2">
    <citation type="submission" date="2015-01" db="EMBL/GenBank/DDBJ databases">
        <title>Evolutionary Origins and Diversification of the Mycorrhizal Mutualists.</title>
        <authorList>
            <consortium name="DOE Joint Genome Institute"/>
            <consortium name="Mycorrhizal Genomics Consortium"/>
            <person name="Kohler A."/>
            <person name="Kuo A."/>
            <person name="Nagy L.G."/>
            <person name="Floudas D."/>
            <person name="Copeland A."/>
            <person name="Barry K.W."/>
            <person name="Cichocki N."/>
            <person name="Veneault-Fourrey C."/>
            <person name="LaButti K."/>
            <person name="Lindquist E.A."/>
            <person name="Lipzen A."/>
            <person name="Lundell T."/>
            <person name="Morin E."/>
            <person name="Murat C."/>
            <person name="Riley R."/>
            <person name="Ohm R."/>
            <person name="Sun H."/>
            <person name="Tunlid A."/>
            <person name="Henrissat B."/>
            <person name="Grigoriev I.V."/>
            <person name="Hibbett D.S."/>
            <person name="Martin F."/>
        </authorList>
    </citation>
    <scope>NUCLEOTIDE SEQUENCE [LARGE SCALE GENOMIC DNA]</scope>
    <source>
        <strain evidence="10">Foug A</strain>
    </source>
</reference>
<feature type="domain" description="B-block binding subunit of TFIIIC" evidence="7">
    <location>
        <begin position="148"/>
        <end position="199"/>
    </location>
</feature>
<dbReference type="InterPro" id="IPR035625">
    <property type="entry name" value="Tfc3-like_eWH"/>
</dbReference>
<dbReference type="SMART" id="SM00384">
    <property type="entry name" value="AT_hook"/>
    <property type="match status" value="3"/>
</dbReference>
<feature type="region of interest" description="Disordered" evidence="6">
    <location>
        <begin position="1062"/>
        <end position="1097"/>
    </location>
</feature>
<dbReference type="GO" id="GO:0005634">
    <property type="term" value="C:nucleus"/>
    <property type="evidence" value="ECO:0007669"/>
    <property type="project" value="UniProtKB-SubCell"/>
</dbReference>
<dbReference type="InterPro" id="IPR044210">
    <property type="entry name" value="Tfc3-like"/>
</dbReference>
<evidence type="ECO:0000256" key="6">
    <source>
        <dbReference type="SAM" id="MobiDB-lite"/>
    </source>
</evidence>
<evidence type="ECO:0000259" key="8">
    <source>
        <dbReference type="Pfam" id="PF20222"/>
    </source>
</evidence>
<evidence type="ECO:0000256" key="1">
    <source>
        <dbReference type="ARBA" id="ARBA00004123"/>
    </source>
</evidence>
<keyword evidence="3" id="KW-0238">DNA-binding</keyword>
<keyword evidence="2" id="KW-0597">Phosphoprotein</keyword>
<comment type="subcellular location">
    <subcellularLocation>
        <location evidence="1">Nucleus</location>
    </subcellularLocation>
</comment>
<feature type="compositionally biased region" description="Basic residues" evidence="6">
    <location>
        <begin position="588"/>
        <end position="598"/>
    </location>
</feature>
<evidence type="ECO:0000313" key="10">
    <source>
        <dbReference type="Proteomes" id="UP000053989"/>
    </source>
</evidence>
<evidence type="ECO:0000256" key="2">
    <source>
        <dbReference type="ARBA" id="ARBA00022553"/>
    </source>
</evidence>
<dbReference type="HOGENOM" id="CLU_000498_0_0_1"/>
<proteinExistence type="predicted"/>
<feature type="compositionally biased region" description="Polar residues" evidence="6">
    <location>
        <begin position="908"/>
        <end position="932"/>
    </location>
</feature>
<dbReference type="OrthoDB" id="68020at2759"/>
<dbReference type="InterPro" id="IPR036390">
    <property type="entry name" value="WH_DNA-bd_sf"/>
</dbReference>
<evidence type="ECO:0000259" key="7">
    <source>
        <dbReference type="Pfam" id="PF04182"/>
    </source>
</evidence>
<dbReference type="EMBL" id="KN822007">
    <property type="protein sequence ID" value="KIM69261.1"/>
    <property type="molecule type" value="Genomic_DNA"/>
</dbReference>
<evidence type="ECO:0000256" key="3">
    <source>
        <dbReference type="ARBA" id="ARBA00023125"/>
    </source>
</evidence>
<accession>A0A0C3EN40</accession>
<keyword evidence="5" id="KW-0539">Nucleus</keyword>
<dbReference type="PANTHER" id="PTHR15180:SF1">
    <property type="entry name" value="GENERAL TRANSCRIPTION FACTOR 3C POLYPEPTIDE 1"/>
    <property type="match status" value="1"/>
</dbReference>
<dbReference type="Proteomes" id="UP000053989">
    <property type="component" value="Unassembled WGS sequence"/>
</dbReference>
<sequence length="1694" mass="187145">MDVVVHHCIRELSFDGDLGCNVSRLKDFIVAFYNNYDGPQQVVDDAFCAFLWSIVVQQPAVRVGVVPPGTTLEVYIAPQTSAKRKAAAKGEDVVEDTPPVLQIIEDAREHTLEELKHRYGDDLRIAVDPETSFVAITGSHIRPTKLSPMVYSSLQLITRGREEGITTVELGRKTKYDQKTCFYVIKQLIELGLVIKARRGGVGNYTCIHKYFVERSPLWQQIQQEEAHDGEISITGANIHPPDTVEEATASSEAAQITFDPIDGRHLSSLQLVKNRIVRLLRASVNHMHSSNNLLVAIGFKNPTKTDRRFFRSRLRELFQQGIIERVLVPHRKSKDRTIKCIRLVEPDSQLPEGSIVVGAQDVDEDEKDAVFGTPDGYTDVKSHLTIHKQVSDLLEEAGSSGLTLQEICTSLGNFDKRTIELLLTRAARNPPPSHLRDLGTVDVMETYGRERRHRYFTIATYKVAMTTENLQDAYAHDIDPLRIGEFAEIDGSLFYANDAQLSAYLESFDKGGKVHKGKQKEAVSVGSGGKRKRSSGDISGEEEEEKPTRKRGRPRKTAVADSSQVPKKRGRPHKPPLPSGQEEQTPKKRGRPPKKTKASTTTRDEEEAPAAQTCMGVSQDVPMEEVVPVHPTMEAQNNRRGEDGSVGDVHSGEVDQSATAFQPLVAGSCATSESPIVSEVVPVPIREAVSSTVSDVEVAAAVKPWDVGASTREVSPMTAITPESPLIRGQLGLGGKRSPIFGSLVAGPSKRARTAGPSDNTRSGINISALRRENELYRVIEQLGGVVNLQTKEIYEAHTALLDTMARDGEPASAPVGTRIDKRTAESTLKSLENKGRIKMLKTSLVSTSGASKPACLLYFPDTPQEKLNEYIRQLSEGTYTPSVSTPSPVKTLEGPVEYGPGLRGSRYSSAGESVMEQQNGDEVPAQQASIPESEGQKRPGRKRKDHVQTTAEAKAALQKKAEEARRQREEDWAQLLDRIHPGPVKGTLAMHLRAVRARFLESTHTKDHEHWEGEIRKAIKDTDLAAKKIISRPQRLPANFCKPSGPPPVVANPPEKPIASLIAQQGPPITQTTRSKGKGKEKEEDGAGKSSQRRSRFHWTREFDELARDASAIIRARCRDLGRLDLSAFDQVFPAVPRNSVRQRIAHLRENGVDDLYMKRLEDQWYAVWTQHRGTDHLVDEDPQSPSNFDLVKHLEFLRKYVDKNALRVGFVEQDAAVKLPSSMEELLKFYEIEKTTATAPPWDFMWSSVVDEGREKQFLSHSFTMEPETITVETIGDDVGTAEAALKMVFGTPGELYDPDSGTRLLHSVGKKAVSVAISHLLSQGVLSKLVRDPKKPKPGRTLKISDINLNAIGGPFPRELFQDANALEDIALEGEIEDMEWSLDAHDGDIAALLQLVSEDQIFLDVDTSHPQSVRSRLDWNSKRADDDDIETSICVKFTTNVSLSTEQENVMPVGEPDDVHDSGVSAVACSLKTSHGMINCTRCIAGAASKFTANLSPPDAELAQSILESVRAAGSAGITTSALPQFDTCRGRVLDVVQRMTSLSPAVLFWTGYAGPVLVASEHSAPWTVTVCNDPTTLVLPRRWLDVRGSKLDEFWTAALRAIVGTIFVRPGISQAELRWRVRAVYDRQEVVEAVVFLEQEGTLEARVDDRGGVLQGGKNVPGWAATLDEGEERSVYWFIGRNRHWYRV</sequence>
<feature type="compositionally biased region" description="Polar residues" evidence="6">
    <location>
        <begin position="880"/>
        <end position="890"/>
    </location>
</feature>
<dbReference type="InterPro" id="IPR007309">
    <property type="entry name" value="TFIIIC_Bblock-bd"/>
</dbReference>
<dbReference type="GO" id="GO:0006384">
    <property type="term" value="P:transcription initiation at RNA polymerase III promoter"/>
    <property type="evidence" value="ECO:0007669"/>
    <property type="project" value="InterPro"/>
</dbReference>
<feature type="region of interest" description="Disordered" evidence="6">
    <location>
        <begin position="512"/>
        <end position="618"/>
    </location>
</feature>
<protein>
    <submittedName>
        <fullName evidence="9">Uncharacterized protein</fullName>
    </submittedName>
</protein>
<evidence type="ECO:0000256" key="4">
    <source>
        <dbReference type="ARBA" id="ARBA00023163"/>
    </source>
</evidence>
<gene>
    <name evidence="9" type="ORF">SCLCIDRAFT_1208689</name>
</gene>
<evidence type="ECO:0000256" key="5">
    <source>
        <dbReference type="ARBA" id="ARBA00023242"/>
    </source>
</evidence>
<dbReference type="PANTHER" id="PTHR15180">
    <property type="entry name" value="GENERAL TRANSCRIPTION FACTOR 3C POLYPEPTIDE 1"/>
    <property type="match status" value="1"/>
</dbReference>
<feature type="domain" description="Transcription factor tau subunit sfc3/Tfc3 C-terminal" evidence="8">
    <location>
        <begin position="1095"/>
        <end position="1462"/>
    </location>
</feature>
<dbReference type="GO" id="GO:0003677">
    <property type="term" value="F:DNA binding"/>
    <property type="evidence" value="ECO:0007669"/>
    <property type="project" value="UniProtKB-KW"/>
</dbReference>
<dbReference type="GO" id="GO:0042791">
    <property type="term" value="P:5S class rRNA transcription by RNA polymerase III"/>
    <property type="evidence" value="ECO:0007669"/>
    <property type="project" value="TreeGrafter"/>
</dbReference>
<feature type="compositionally biased region" description="Basic and acidic residues" evidence="6">
    <location>
        <begin position="1080"/>
        <end position="1089"/>
    </location>
</feature>
<dbReference type="InParanoid" id="A0A0C3EN40"/>